<accession>A0A7C8QGZ4</accession>
<evidence type="ECO:0000256" key="1">
    <source>
        <dbReference type="SAM" id="MobiDB-lite"/>
    </source>
</evidence>
<dbReference type="Proteomes" id="UP000483672">
    <property type="component" value="Unassembled WGS sequence"/>
</dbReference>
<dbReference type="Proteomes" id="UP000472727">
    <property type="component" value="Unassembled WGS sequence"/>
</dbReference>
<feature type="chain" id="PRO_5036398370" description="Ecp2 effector protein domain-containing protein" evidence="2">
    <location>
        <begin position="22"/>
        <end position="485"/>
    </location>
</feature>
<dbReference type="AlphaFoldDB" id="A0A7C8QGZ4"/>
<reference evidence="5 6" key="1">
    <citation type="submission" date="2019-06" db="EMBL/GenBank/DDBJ databases">
        <authorList>
            <person name="Palmer J.M."/>
        </authorList>
    </citation>
    <scope>NUCLEOTIDE SEQUENCE [LARGE SCALE GENOMIC DNA]</scope>
    <source>
        <strain evidence="4 5">TWF106</strain>
        <strain evidence="3 6">TWF191</strain>
    </source>
</reference>
<evidence type="ECO:0000313" key="6">
    <source>
        <dbReference type="Proteomes" id="UP000483672"/>
    </source>
</evidence>
<feature type="compositionally biased region" description="Basic and acidic residues" evidence="1">
    <location>
        <begin position="247"/>
        <end position="256"/>
    </location>
</feature>
<dbReference type="EMBL" id="WIWS01000018">
    <property type="protein sequence ID" value="KAF3224647.1"/>
    <property type="molecule type" value="Genomic_DNA"/>
</dbReference>
<sequence>MVYGPTIILLALAASFGTVSSGPVNSGIHVERHSDLTTRGIKTSDKCPTSLYNHEVKCFYQEPTARESGVTASEFFNWLLEGNKSDLSETVNEFGDRVFKFYPVTIEPGDKLCRQFDCIGDHANVKICDYRSDSPNRNHTWSYTDIMIGVLRLGEEFWPEAPLEFKRNPLSEEESVWKWREEPTDTGSCCSSYYNQNRMQQNTDRVWGDIWAASEAGLRISIEGIRQPPSNKMTTCDRSKNTVPNTRDIEKGDECGLPHQISIENGGTAPPNPDQRGSGNLRSRFMGPRWRYKERECSYESGIDSVGIDISDFSMFWHNRVRLEKKWKTQMQGHKFELKVEPGGSECEQVWCIGEWARLKACDFRSNVGPKRNFTWRGDDFIEGALDLAWTFWPQVDFIGDDTDDLVVESNALVLNPTNMKTCCSDQKNPGVQQTTADRVSGVLKDRKNDKVQLIIEGIRSDEARCDPQKDLKGFTRTRRPLPAK</sequence>
<evidence type="ECO:0000313" key="4">
    <source>
        <dbReference type="EMBL" id="KAF3224647.1"/>
    </source>
</evidence>
<feature type="region of interest" description="Disordered" evidence="1">
    <location>
        <begin position="229"/>
        <end position="283"/>
    </location>
</feature>
<feature type="signal peptide" evidence="2">
    <location>
        <begin position="1"/>
        <end position="21"/>
    </location>
</feature>
<evidence type="ECO:0000313" key="5">
    <source>
        <dbReference type="Proteomes" id="UP000472727"/>
    </source>
</evidence>
<dbReference type="EMBL" id="WIPF01000085">
    <property type="protein sequence ID" value="KAF3211990.1"/>
    <property type="molecule type" value="Genomic_DNA"/>
</dbReference>
<evidence type="ECO:0000313" key="3">
    <source>
        <dbReference type="EMBL" id="KAF3211990.1"/>
    </source>
</evidence>
<comment type="caution">
    <text evidence="3">The sequence shown here is derived from an EMBL/GenBank/DDBJ whole genome shotgun (WGS) entry which is preliminary data.</text>
</comment>
<organism evidence="3 6">
    <name type="scientific">Orbilia oligospora</name>
    <name type="common">Nematode-trapping fungus</name>
    <name type="synonym">Arthrobotrys oligospora</name>
    <dbReference type="NCBI Taxonomy" id="2813651"/>
    <lineage>
        <taxon>Eukaryota</taxon>
        <taxon>Fungi</taxon>
        <taxon>Dikarya</taxon>
        <taxon>Ascomycota</taxon>
        <taxon>Pezizomycotina</taxon>
        <taxon>Orbiliomycetes</taxon>
        <taxon>Orbiliales</taxon>
        <taxon>Orbiliaceae</taxon>
        <taxon>Orbilia</taxon>
    </lineage>
</organism>
<evidence type="ECO:0000256" key="2">
    <source>
        <dbReference type="SAM" id="SignalP"/>
    </source>
</evidence>
<gene>
    <name evidence="4" type="ORF">TWF106_003614</name>
    <name evidence="3" type="ORF">TWF191_010645</name>
</gene>
<keyword evidence="2" id="KW-0732">Signal</keyword>
<name>A0A7C8QGZ4_ORBOL</name>
<proteinExistence type="predicted"/>
<evidence type="ECO:0008006" key="7">
    <source>
        <dbReference type="Google" id="ProtNLM"/>
    </source>
</evidence>
<protein>
    <recommendedName>
        <fullName evidence="7">Ecp2 effector protein domain-containing protein</fullName>
    </recommendedName>
</protein>